<dbReference type="Proteomes" id="UP000657177">
    <property type="component" value="Unassembled WGS sequence"/>
</dbReference>
<name>A0A8J6I050_9FIRM</name>
<organism evidence="1 2">
    <name type="scientific">Capillibacterium thermochitinicola</name>
    <dbReference type="NCBI Taxonomy" id="2699427"/>
    <lineage>
        <taxon>Bacteria</taxon>
        <taxon>Bacillati</taxon>
        <taxon>Bacillota</taxon>
        <taxon>Capillibacterium</taxon>
    </lineage>
</organism>
<protein>
    <submittedName>
        <fullName evidence="1">Uncharacterized protein</fullName>
    </submittedName>
</protein>
<proteinExistence type="predicted"/>
<dbReference type="RefSeq" id="WP_181338762.1">
    <property type="nucleotide sequence ID" value="NZ_JAAKDE010000003.1"/>
</dbReference>
<sequence>MELSISPEFVKKFSIDNITFKGNVLEFDINNEYPRENINCFVKRNIINYFTCENLFFRFIFNGKIIEFEPEKQPSYYFILNGLLLESIINYQNTEFIKNIYQLQDLYNAKINRLFHLWNSIDRKTQKKIKEFFRDNIIIFTIYINEFDKIYRYKTNVQIGEKVFGFLSGNKTNIKYLNENTKVALYGVGKIGKMFSLILEKKNIEVSVYIDEYDTNESYRGIPIIKCSDLIGRNDLDLIVVTPVYDFEQIYEELRTYTDKLILSLDEIIE</sequence>
<accession>A0A8J6I050</accession>
<reference evidence="1" key="1">
    <citation type="submission" date="2020-06" db="EMBL/GenBank/DDBJ databases">
        <title>Novel chitinolytic bacterium.</title>
        <authorList>
            <person name="Ungkulpasvich U."/>
            <person name="Kosugi A."/>
            <person name="Uke A."/>
        </authorList>
    </citation>
    <scope>NUCLEOTIDE SEQUENCE</scope>
    <source>
        <strain evidence="1">UUS1-1</strain>
    </source>
</reference>
<dbReference type="EMBL" id="JAAKDE010000003">
    <property type="protein sequence ID" value="MBA2132309.1"/>
    <property type="molecule type" value="Genomic_DNA"/>
</dbReference>
<evidence type="ECO:0000313" key="2">
    <source>
        <dbReference type="Proteomes" id="UP000657177"/>
    </source>
</evidence>
<evidence type="ECO:0000313" key="1">
    <source>
        <dbReference type="EMBL" id="MBA2132309.1"/>
    </source>
</evidence>
<dbReference type="AlphaFoldDB" id="A0A8J6I050"/>
<comment type="caution">
    <text evidence="1">The sequence shown here is derived from an EMBL/GenBank/DDBJ whole genome shotgun (WGS) entry which is preliminary data.</text>
</comment>
<gene>
    <name evidence="1" type="ORF">G5B42_01930</name>
</gene>
<keyword evidence="2" id="KW-1185">Reference proteome</keyword>